<comment type="cofactor">
    <cofactor evidence="1 8">
        <name>Mg(2+)</name>
        <dbReference type="ChEBI" id="CHEBI:18420"/>
    </cofactor>
</comment>
<evidence type="ECO:0000256" key="4">
    <source>
        <dbReference type="ARBA" id="ARBA00022723"/>
    </source>
</evidence>
<evidence type="ECO:0000256" key="3">
    <source>
        <dbReference type="ARBA" id="ARBA00022722"/>
    </source>
</evidence>
<keyword evidence="3 8" id="KW-0540">Nuclease</keyword>
<dbReference type="InterPro" id="IPR029060">
    <property type="entry name" value="PIN-like_dom_sf"/>
</dbReference>
<evidence type="ECO:0000256" key="8">
    <source>
        <dbReference type="HAMAP-Rule" id="MF_00265"/>
    </source>
</evidence>
<dbReference type="Gene3D" id="3.40.50.1010">
    <property type="entry name" value="5'-nuclease"/>
    <property type="match status" value="1"/>
</dbReference>
<comment type="similarity">
    <text evidence="7 8">Belongs to the PINc/VapC protein family.</text>
</comment>
<dbReference type="KEGG" id="pnd:Pla175_15780"/>
<evidence type="ECO:0000256" key="2">
    <source>
        <dbReference type="ARBA" id="ARBA00022649"/>
    </source>
</evidence>
<comment type="function">
    <text evidence="8">Toxic component of a toxin-antitoxin (TA) system. An RNase.</text>
</comment>
<dbReference type="HAMAP" id="MF_00265">
    <property type="entry name" value="VapC_Nob1"/>
    <property type="match status" value="1"/>
</dbReference>
<dbReference type="OrthoDB" id="282208at2"/>
<evidence type="ECO:0000256" key="7">
    <source>
        <dbReference type="ARBA" id="ARBA00038093"/>
    </source>
</evidence>
<dbReference type="PANTHER" id="PTHR33653">
    <property type="entry name" value="RIBONUCLEASE VAPC2"/>
    <property type="match status" value="1"/>
</dbReference>
<feature type="binding site" evidence="8">
    <location>
        <position position="100"/>
    </location>
    <ligand>
        <name>Mg(2+)</name>
        <dbReference type="ChEBI" id="CHEBI:18420"/>
    </ligand>
</feature>
<keyword evidence="4 8" id="KW-0479">Metal-binding</keyword>
<sequence>MAPTLLDTDTLSEVLKQKDQRVRSRVADYLGQHAALTISAFTWFEVQRGLLEKHASRQIDRFATFVNHCDVKPVSHEVFHRAAVLWADARRSGRPRGDADLLIAATAMAHGLTLATSNTRHFEWISGLSLDDWRAT</sequence>
<evidence type="ECO:0000313" key="10">
    <source>
        <dbReference type="EMBL" id="QDU88206.1"/>
    </source>
</evidence>
<keyword evidence="6 8" id="KW-0460">Magnesium</keyword>
<dbReference type="GO" id="GO:0004540">
    <property type="term" value="F:RNA nuclease activity"/>
    <property type="evidence" value="ECO:0007669"/>
    <property type="project" value="InterPro"/>
</dbReference>
<reference evidence="10 11" key="1">
    <citation type="submission" date="2019-02" db="EMBL/GenBank/DDBJ databases">
        <title>Deep-cultivation of Planctomycetes and their phenomic and genomic characterization uncovers novel biology.</title>
        <authorList>
            <person name="Wiegand S."/>
            <person name="Jogler M."/>
            <person name="Boedeker C."/>
            <person name="Pinto D."/>
            <person name="Vollmers J."/>
            <person name="Rivas-Marin E."/>
            <person name="Kohn T."/>
            <person name="Peeters S.H."/>
            <person name="Heuer A."/>
            <person name="Rast P."/>
            <person name="Oberbeckmann S."/>
            <person name="Bunk B."/>
            <person name="Jeske O."/>
            <person name="Meyerdierks A."/>
            <person name="Storesund J.E."/>
            <person name="Kallscheuer N."/>
            <person name="Luecker S."/>
            <person name="Lage O.M."/>
            <person name="Pohl T."/>
            <person name="Merkel B.J."/>
            <person name="Hornburger P."/>
            <person name="Mueller R.-W."/>
            <person name="Bruemmer F."/>
            <person name="Labrenz M."/>
            <person name="Spormann A.M."/>
            <person name="Op den Camp H."/>
            <person name="Overmann J."/>
            <person name="Amann R."/>
            <person name="Jetten M.S.M."/>
            <person name="Mascher T."/>
            <person name="Medema M.H."/>
            <person name="Devos D.P."/>
            <person name="Kaster A.-K."/>
            <person name="Ovreas L."/>
            <person name="Rohde M."/>
            <person name="Galperin M.Y."/>
            <person name="Jogler C."/>
        </authorList>
    </citation>
    <scope>NUCLEOTIDE SEQUENCE [LARGE SCALE GENOMIC DNA]</scope>
    <source>
        <strain evidence="10 11">Pla175</strain>
    </source>
</reference>
<dbReference type="GO" id="GO:0004519">
    <property type="term" value="F:endonuclease activity"/>
    <property type="evidence" value="ECO:0007669"/>
    <property type="project" value="UniProtKB-KW"/>
</dbReference>
<dbReference type="PANTHER" id="PTHR33653:SF1">
    <property type="entry name" value="RIBONUCLEASE VAPC2"/>
    <property type="match status" value="1"/>
</dbReference>
<protein>
    <recommendedName>
        <fullName evidence="8">Ribonuclease VapC</fullName>
        <shortName evidence="8">RNase VapC</shortName>
        <ecNumber evidence="8">3.1.-.-</ecNumber>
    </recommendedName>
    <alternativeName>
        <fullName evidence="8">Toxin VapC</fullName>
    </alternativeName>
</protein>
<keyword evidence="10" id="KW-0255">Endonuclease</keyword>
<keyword evidence="5 8" id="KW-0378">Hydrolase</keyword>
<dbReference type="Pfam" id="PF01850">
    <property type="entry name" value="PIN"/>
    <property type="match status" value="1"/>
</dbReference>
<dbReference type="EC" id="3.1.-.-" evidence="8"/>
<dbReference type="EMBL" id="CP036291">
    <property type="protein sequence ID" value="QDU88206.1"/>
    <property type="molecule type" value="Genomic_DNA"/>
</dbReference>
<dbReference type="CDD" id="cd18744">
    <property type="entry name" value="PIN_VapC4-5_FitB-like"/>
    <property type="match status" value="1"/>
</dbReference>
<evidence type="ECO:0000259" key="9">
    <source>
        <dbReference type="Pfam" id="PF01850"/>
    </source>
</evidence>
<accession>A0A518D9U4</accession>
<dbReference type="AlphaFoldDB" id="A0A518D9U4"/>
<keyword evidence="2 8" id="KW-1277">Toxin-antitoxin system</keyword>
<dbReference type="GO" id="GO:0000287">
    <property type="term" value="F:magnesium ion binding"/>
    <property type="evidence" value="ECO:0007669"/>
    <property type="project" value="UniProtKB-UniRule"/>
</dbReference>
<dbReference type="GO" id="GO:0016787">
    <property type="term" value="F:hydrolase activity"/>
    <property type="evidence" value="ECO:0007669"/>
    <property type="project" value="UniProtKB-KW"/>
</dbReference>
<dbReference type="SUPFAM" id="SSF88723">
    <property type="entry name" value="PIN domain-like"/>
    <property type="match status" value="1"/>
</dbReference>
<proteinExistence type="inferred from homology"/>
<dbReference type="InterPro" id="IPR002716">
    <property type="entry name" value="PIN_dom"/>
</dbReference>
<dbReference type="Proteomes" id="UP000317429">
    <property type="component" value="Chromosome"/>
</dbReference>
<name>A0A518D9U4_9BACT</name>
<evidence type="ECO:0000256" key="5">
    <source>
        <dbReference type="ARBA" id="ARBA00022801"/>
    </source>
</evidence>
<evidence type="ECO:0000256" key="1">
    <source>
        <dbReference type="ARBA" id="ARBA00001946"/>
    </source>
</evidence>
<feature type="domain" description="PIN" evidence="9">
    <location>
        <begin position="5"/>
        <end position="121"/>
    </location>
</feature>
<keyword evidence="11" id="KW-1185">Reference proteome</keyword>
<gene>
    <name evidence="10" type="primary">vapC_7</name>
    <name evidence="8" type="synonym">vapC</name>
    <name evidence="10" type="ORF">Pla175_15780</name>
</gene>
<dbReference type="RefSeq" id="WP_145282874.1">
    <property type="nucleotide sequence ID" value="NZ_CP036291.1"/>
</dbReference>
<feature type="binding site" evidence="8">
    <location>
        <position position="7"/>
    </location>
    <ligand>
        <name>Mg(2+)</name>
        <dbReference type="ChEBI" id="CHEBI:18420"/>
    </ligand>
</feature>
<dbReference type="GO" id="GO:0090729">
    <property type="term" value="F:toxin activity"/>
    <property type="evidence" value="ECO:0007669"/>
    <property type="project" value="UniProtKB-KW"/>
</dbReference>
<dbReference type="InterPro" id="IPR050556">
    <property type="entry name" value="Type_II_TA_system_RNase"/>
</dbReference>
<organism evidence="10 11">
    <name type="scientific">Pirellulimonas nuda</name>
    <dbReference type="NCBI Taxonomy" id="2528009"/>
    <lineage>
        <taxon>Bacteria</taxon>
        <taxon>Pseudomonadati</taxon>
        <taxon>Planctomycetota</taxon>
        <taxon>Planctomycetia</taxon>
        <taxon>Pirellulales</taxon>
        <taxon>Lacipirellulaceae</taxon>
        <taxon>Pirellulimonas</taxon>
    </lineage>
</organism>
<evidence type="ECO:0000256" key="6">
    <source>
        <dbReference type="ARBA" id="ARBA00022842"/>
    </source>
</evidence>
<evidence type="ECO:0000313" key="11">
    <source>
        <dbReference type="Proteomes" id="UP000317429"/>
    </source>
</evidence>
<keyword evidence="8" id="KW-0800">Toxin</keyword>
<dbReference type="InterPro" id="IPR022907">
    <property type="entry name" value="VapC_family"/>
</dbReference>